<dbReference type="EMBL" id="BTRK01000002">
    <property type="protein sequence ID" value="GMR39201.1"/>
    <property type="molecule type" value="Genomic_DNA"/>
</dbReference>
<sequence length="132" mass="13755">FSVGGQSLSEESAQKRISADIEFAVIKAVESYGYSTSGVKIDNAIMADGPVQYSTAAACIADNVPEGHTVTKKCAAGEAPSVAPSFNITGSIRVTSPVALAQSNWENIAIHVYATLTNEAAVKFYGLIEVKA</sequence>
<name>A0AAN5CEU4_9BILA</name>
<comment type="caution">
    <text evidence="1">The sequence shown here is derived from an EMBL/GenBank/DDBJ whole genome shotgun (WGS) entry which is preliminary data.</text>
</comment>
<reference evidence="2" key="1">
    <citation type="submission" date="2022-10" db="EMBL/GenBank/DDBJ databases">
        <title>Genome assembly of Pristionchus species.</title>
        <authorList>
            <person name="Yoshida K."/>
            <person name="Sommer R.J."/>
        </authorList>
    </citation>
    <scope>NUCLEOTIDE SEQUENCE [LARGE SCALE GENOMIC DNA]</scope>
    <source>
        <strain evidence="2">RS5460</strain>
    </source>
</reference>
<proteinExistence type="predicted"/>
<organism evidence="1 2">
    <name type="scientific">Pristionchus mayeri</name>
    <dbReference type="NCBI Taxonomy" id="1317129"/>
    <lineage>
        <taxon>Eukaryota</taxon>
        <taxon>Metazoa</taxon>
        <taxon>Ecdysozoa</taxon>
        <taxon>Nematoda</taxon>
        <taxon>Chromadorea</taxon>
        <taxon>Rhabditida</taxon>
        <taxon>Rhabditina</taxon>
        <taxon>Diplogasteromorpha</taxon>
        <taxon>Diplogasteroidea</taxon>
        <taxon>Neodiplogasteridae</taxon>
        <taxon>Pristionchus</taxon>
    </lineage>
</organism>
<protein>
    <submittedName>
        <fullName evidence="1">Uncharacterized protein</fullName>
    </submittedName>
</protein>
<evidence type="ECO:0000313" key="2">
    <source>
        <dbReference type="Proteomes" id="UP001328107"/>
    </source>
</evidence>
<dbReference type="Proteomes" id="UP001328107">
    <property type="component" value="Unassembled WGS sequence"/>
</dbReference>
<dbReference type="AlphaFoldDB" id="A0AAN5CEU4"/>
<gene>
    <name evidence="1" type="ORF">PMAYCL1PPCAC_09396</name>
</gene>
<keyword evidence="2" id="KW-1185">Reference proteome</keyword>
<accession>A0AAN5CEU4</accession>
<feature type="non-terminal residue" evidence="1">
    <location>
        <position position="1"/>
    </location>
</feature>
<evidence type="ECO:0000313" key="1">
    <source>
        <dbReference type="EMBL" id="GMR39201.1"/>
    </source>
</evidence>